<dbReference type="EMBL" id="BSXT01004679">
    <property type="protein sequence ID" value="GMF58558.1"/>
    <property type="molecule type" value="Genomic_DNA"/>
</dbReference>
<gene>
    <name evidence="2" type="ORF">Pfra01_002518500</name>
</gene>
<keyword evidence="3" id="KW-1185">Reference proteome</keyword>
<comment type="caution">
    <text evidence="2">The sequence shown here is derived from an EMBL/GenBank/DDBJ whole genome shotgun (WGS) entry which is preliminary data.</text>
</comment>
<reference evidence="2" key="1">
    <citation type="submission" date="2023-04" db="EMBL/GenBank/DDBJ databases">
        <title>Phytophthora fragariaefolia NBRC 109709.</title>
        <authorList>
            <person name="Ichikawa N."/>
            <person name="Sato H."/>
            <person name="Tonouchi N."/>
        </authorList>
    </citation>
    <scope>NUCLEOTIDE SEQUENCE</scope>
    <source>
        <strain evidence="2">NBRC 109709</strain>
    </source>
</reference>
<name>A0A9W6YAQ4_9STRA</name>
<feature type="compositionally biased region" description="Polar residues" evidence="1">
    <location>
        <begin position="66"/>
        <end position="77"/>
    </location>
</feature>
<evidence type="ECO:0000256" key="1">
    <source>
        <dbReference type="SAM" id="MobiDB-lite"/>
    </source>
</evidence>
<feature type="compositionally biased region" description="Polar residues" evidence="1">
    <location>
        <begin position="30"/>
        <end position="40"/>
    </location>
</feature>
<proteinExistence type="predicted"/>
<evidence type="ECO:0000313" key="3">
    <source>
        <dbReference type="Proteomes" id="UP001165121"/>
    </source>
</evidence>
<organism evidence="2 3">
    <name type="scientific">Phytophthora fragariaefolia</name>
    <dbReference type="NCBI Taxonomy" id="1490495"/>
    <lineage>
        <taxon>Eukaryota</taxon>
        <taxon>Sar</taxon>
        <taxon>Stramenopiles</taxon>
        <taxon>Oomycota</taxon>
        <taxon>Peronosporomycetes</taxon>
        <taxon>Peronosporales</taxon>
        <taxon>Peronosporaceae</taxon>
        <taxon>Phytophthora</taxon>
    </lineage>
</organism>
<accession>A0A9W6YAQ4</accession>
<sequence length="77" mass="8301">MPTTPLSSRESDLEAIDEGHAPADPDRANGQRSVAPSVQVTGGYEPSEAAPRVPPKRKRRKEDNDPLQSPTNISRAP</sequence>
<protein>
    <submittedName>
        <fullName evidence="2">Unnamed protein product</fullName>
    </submittedName>
</protein>
<dbReference type="AlphaFoldDB" id="A0A9W6YAQ4"/>
<dbReference type="Proteomes" id="UP001165121">
    <property type="component" value="Unassembled WGS sequence"/>
</dbReference>
<feature type="region of interest" description="Disordered" evidence="1">
    <location>
        <begin position="1"/>
        <end position="77"/>
    </location>
</feature>
<evidence type="ECO:0000313" key="2">
    <source>
        <dbReference type="EMBL" id="GMF58558.1"/>
    </source>
</evidence>
<feature type="compositionally biased region" description="Basic and acidic residues" evidence="1">
    <location>
        <begin position="9"/>
        <end position="29"/>
    </location>
</feature>